<dbReference type="CDD" id="cd00200">
    <property type="entry name" value="WD40"/>
    <property type="match status" value="1"/>
</dbReference>
<feature type="repeat" description="WD" evidence="4">
    <location>
        <begin position="208"/>
        <end position="239"/>
    </location>
</feature>
<dbReference type="Gene3D" id="2.130.10.10">
    <property type="entry name" value="YVTN repeat-like/Quinoprotein amine dehydrogenase"/>
    <property type="match status" value="1"/>
</dbReference>
<gene>
    <name evidence="6" type="ORF">SYNPS1DRAFT_17983</name>
</gene>
<dbReference type="GO" id="GO:0010992">
    <property type="term" value="P:ubiquitin recycling"/>
    <property type="evidence" value="ECO:0007669"/>
    <property type="project" value="TreeGrafter"/>
</dbReference>
<keyword evidence="2 4" id="KW-0853">WD repeat</keyword>
<feature type="domain" description="PFU" evidence="5">
    <location>
        <begin position="344"/>
        <end position="439"/>
    </location>
</feature>
<feature type="repeat" description="WD" evidence="4">
    <location>
        <begin position="168"/>
        <end position="201"/>
    </location>
</feature>
<dbReference type="InterPro" id="IPR038122">
    <property type="entry name" value="PFU_sf"/>
</dbReference>
<dbReference type="Proteomes" id="UP000278143">
    <property type="component" value="Unassembled WGS sequence"/>
</dbReference>
<dbReference type="GO" id="GO:0043161">
    <property type="term" value="P:proteasome-mediated ubiquitin-dependent protein catabolic process"/>
    <property type="evidence" value="ECO:0007669"/>
    <property type="project" value="TreeGrafter"/>
</dbReference>
<dbReference type="AlphaFoldDB" id="A0A4P9YVF4"/>
<evidence type="ECO:0000313" key="7">
    <source>
        <dbReference type="Proteomes" id="UP000278143"/>
    </source>
</evidence>
<dbReference type="SUPFAM" id="SSF50978">
    <property type="entry name" value="WD40 repeat-like"/>
    <property type="match status" value="1"/>
</dbReference>
<reference evidence="7" key="1">
    <citation type="journal article" date="2018" name="Nat. Microbiol.">
        <title>Leveraging single-cell genomics to expand the fungal tree of life.</title>
        <authorList>
            <person name="Ahrendt S.R."/>
            <person name="Quandt C.A."/>
            <person name="Ciobanu D."/>
            <person name="Clum A."/>
            <person name="Salamov A."/>
            <person name="Andreopoulos B."/>
            <person name="Cheng J.F."/>
            <person name="Woyke T."/>
            <person name="Pelin A."/>
            <person name="Henrissat B."/>
            <person name="Reynolds N.K."/>
            <person name="Benny G.L."/>
            <person name="Smith M.E."/>
            <person name="James T.Y."/>
            <person name="Grigoriev I.V."/>
        </authorList>
    </citation>
    <scope>NUCLEOTIDE SEQUENCE [LARGE SCALE GENOMIC DNA]</scope>
    <source>
        <strain evidence="7">Benny S71-1</strain>
    </source>
</reference>
<dbReference type="GO" id="GO:0043130">
    <property type="term" value="F:ubiquitin binding"/>
    <property type="evidence" value="ECO:0007669"/>
    <property type="project" value="TreeGrafter"/>
</dbReference>
<feature type="non-terminal residue" evidence="6">
    <location>
        <position position="1"/>
    </location>
</feature>
<evidence type="ECO:0000256" key="3">
    <source>
        <dbReference type="ARBA" id="ARBA00022737"/>
    </source>
</evidence>
<dbReference type="InterPro" id="IPR001680">
    <property type="entry name" value="WD40_rpt"/>
</dbReference>
<evidence type="ECO:0000259" key="5">
    <source>
        <dbReference type="PROSITE" id="PS51394"/>
    </source>
</evidence>
<organism evidence="6 7">
    <name type="scientific">Syncephalis pseudoplumigaleata</name>
    <dbReference type="NCBI Taxonomy" id="1712513"/>
    <lineage>
        <taxon>Eukaryota</taxon>
        <taxon>Fungi</taxon>
        <taxon>Fungi incertae sedis</taxon>
        <taxon>Zoopagomycota</taxon>
        <taxon>Zoopagomycotina</taxon>
        <taxon>Zoopagomycetes</taxon>
        <taxon>Zoopagales</taxon>
        <taxon>Piptocephalidaceae</taxon>
        <taxon>Syncephalis</taxon>
    </lineage>
</organism>
<dbReference type="PRINTS" id="PR00320">
    <property type="entry name" value="GPROTEINBRPT"/>
</dbReference>
<dbReference type="OrthoDB" id="10265988at2759"/>
<dbReference type="InterPro" id="IPR020472">
    <property type="entry name" value="WD40_PAC1"/>
</dbReference>
<accession>A0A4P9YVF4</accession>
<dbReference type="Pfam" id="PF09070">
    <property type="entry name" value="PFU"/>
    <property type="match status" value="1"/>
</dbReference>
<proteinExistence type="predicted"/>
<sequence>VRAVAVASDAVIYSASRDKTVRSWIRSSKGKGTEAFAEGDIYLGHRSYVNAIAFIPPSSDNPKGLIVSGGSDKTIHIYEPDQHAEPIFTLTGHSDNVCTLHVSPLGVIVSGSWDCTAKVWENWQCSWTLEGHNQAVWAVLVLDDASVVTGSADKTIRRWRDGRCVATMQGHQDCVRGLAAVPNVGFLSCSNDSTLRLWSLEGECLRELSGHTSFVYSVAVLPTGEFISSGEDRTVRVWKDDACVQVLVHPCVSVWSVAALPNGDFVSGGSDKTVRVFTRSPERMASEDVLEKYNELLAAQSIPSSQVGDVDKNKLPGPEALQQPGKKDQQVIMVRVGDKVEAHQWSAAEGVWSKIGDVVDAVGDKRKQLYEGKEYDYVFDVDIGEGIPPLKLPYNATDNPYVVAQDFINKHELPQSYLDEVAQFIEKNAGVQPALNPSAYSDPFTGEQGRA</sequence>
<evidence type="ECO:0000256" key="2">
    <source>
        <dbReference type="ARBA" id="ARBA00022574"/>
    </source>
</evidence>
<dbReference type="Gene3D" id="3.10.20.870">
    <property type="entry name" value="PFU (PLAA family ubiquitin binding), C-terminal domain"/>
    <property type="match status" value="1"/>
</dbReference>
<feature type="repeat" description="WD" evidence="4">
    <location>
        <begin position="90"/>
        <end position="121"/>
    </location>
</feature>
<feature type="repeat" description="WD" evidence="4">
    <location>
        <begin position="129"/>
        <end position="159"/>
    </location>
</feature>
<dbReference type="GO" id="GO:0005737">
    <property type="term" value="C:cytoplasm"/>
    <property type="evidence" value="ECO:0007669"/>
    <property type="project" value="TreeGrafter"/>
</dbReference>
<dbReference type="InterPro" id="IPR015155">
    <property type="entry name" value="PFU"/>
</dbReference>
<dbReference type="EMBL" id="KZ990625">
    <property type="protein sequence ID" value="RKP23864.1"/>
    <property type="molecule type" value="Genomic_DNA"/>
</dbReference>
<keyword evidence="1" id="KW-0963">Cytoplasm</keyword>
<dbReference type="GO" id="GO:0005634">
    <property type="term" value="C:nucleus"/>
    <property type="evidence" value="ECO:0007669"/>
    <property type="project" value="TreeGrafter"/>
</dbReference>
<dbReference type="PROSITE" id="PS50294">
    <property type="entry name" value="WD_REPEATS_REGION"/>
    <property type="match status" value="2"/>
</dbReference>
<keyword evidence="3" id="KW-0677">Repeat</keyword>
<dbReference type="SMART" id="SM00320">
    <property type="entry name" value="WD40"/>
    <property type="match status" value="6"/>
</dbReference>
<dbReference type="PANTHER" id="PTHR19849">
    <property type="entry name" value="PHOSPHOLIPASE A-2-ACTIVATING PROTEIN"/>
    <property type="match status" value="1"/>
</dbReference>
<dbReference type="Pfam" id="PF00400">
    <property type="entry name" value="WD40"/>
    <property type="match status" value="6"/>
</dbReference>
<dbReference type="PANTHER" id="PTHR19849:SF0">
    <property type="entry name" value="PHOSPHOLIPASE A-2-ACTIVATING PROTEIN"/>
    <property type="match status" value="1"/>
</dbReference>
<dbReference type="InterPro" id="IPR036322">
    <property type="entry name" value="WD40_repeat_dom_sf"/>
</dbReference>
<keyword evidence="7" id="KW-1185">Reference proteome</keyword>
<dbReference type="PROSITE" id="PS50082">
    <property type="entry name" value="WD_REPEATS_2"/>
    <property type="match status" value="4"/>
</dbReference>
<evidence type="ECO:0000256" key="4">
    <source>
        <dbReference type="PROSITE-ProRule" id="PRU00221"/>
    </source>
</evidence>
<evidence type="ECO:0000256" key="1">
    <source>
        <dbReference type="ARBA" id="ARBA00022490"/>
    </source>
</evidence>
<dbReference type="InterPro" id="IPR015943">
    <property type="entry name" value="WD40/YVTN_repeat-like_dom_sf"/>
</dbReference>
<dbReference type="FunFam" id="2.130.10.10:FF:000236">
    <property type="entry name" value="Polyubiquitin binding protein (Doa1/Ufd3)"/>
    <property type="match status" value="1"/>
</dbReference>
<name>A0A4P9YVF4_9FUNG</name>
<protein>
    <submittedName>
        <fullName evidence="6">WD-40 repeat-containing protein</fullName>
    </submittedName>
</protein>
<evidence type="ECO:0000313" key="6">
    <source>
        <dbReference type="EMBL" id="RKP23864.1"/>
    </source>
</evidence>
<dbReference type="PROSITE" id="PS51394">
    <property type="entry name" value="PFU"/>
    <property type="match status" value="1"/>
</dbReference>